<accession>A0A1V2TKC4</accession>
<dbReference type="InterPro" id="IPR036396">
    <property type="entry name" value="Cyt_P450_sf"/>
</dbReference>
<evidence type="ECO:0000256" key="2">
    <source>
        <dbReference type="ARBA" id="ARBA00022617"/>
    </source>
</evidence>
<evidence type="ECO:0000256" key="3">
    <source>
        <dbReference type="ARBA" id="ARBA00022723"/>
    </source>
</evidence>
<keyword evidence="5" id="KW-0408">Iron</keyword>
<dbReference type="GO" id="GO:0004497">
    <property type="term" value="F:monooxygenase activity"/>
    <property type="evidence" value="ECO:0007669"/>
    <property type="project" value="UniProtKB-KW"/>
</dbReference>
<evidence type="ECO:0000256" key="4">
    <source>
        <dbReference type="ARBA" id="ARBA00023002"/>
    </source>
</evidence>
<dbReference type="Proteomes" id="UP000188836">
    <property type="component" value="Unassembled WGS sequence"/>
</dbReference>
<dbReference type="PANTHER" id="PTHR46696:SF1">
    <property type="entry name" value="CYTOCHROME P450 YJIB-RELATED"/>
    <property type="match status" value="1"/>
</dbReference>
<dbReference type="EMBL" id="MUMY01000002">
    <property type="protein sequence ID" value="ONM49977.1"/>
    <property type="molecule type" value="Genomic_DNA"/>
</dbReference>
<evidence type="ECO:0000256" key="5">
    <source>
        <dbReference type="ARBA" id="ARBA00023004"/>
    </source>
</evidence>
<dbReference type="GO" id="GO:0005506">
    <property type="term" value="F:iron ion binding"/>
    <property type="evidence" value="ECO:0007669"/>
    <property type="project" value="InterPro"/>
</dbReference>
<keyword evidence="3" id="KW-0479">Metal-binding</keyword>
<name>A0A1V2TKC4_9NOCA</name>
<evidence type="ECO:0000313" key="8">
    <source>
        <dbReference type="Proteomes" id="UP000188836"/>
    </source>
</evidence>
<comment type="similarity">
    <text evidence="1">Belongs to the cytochrome P450 family.</text>
</comment>
<keyword evidence="8" id="KW-1185">Reference proteome</keyword>
<keyword evidence="2" id="KW-0349">Heme</keyword>
<dbReference type="STRING" id="1538463.B0T36_06435"/>
<keyword evidence="6" id="KW-0503">Monooxygenase</keyword>
<sequence>MQHPQPAAAHTAAVAVEDLGPRIPIYTSEFAADPHRYYREMRRQYGSLVPVEIWPGFDATLVISYNTAKNILSDSTRFSADPRRWQATLSPEQLAAPIMPMIEYRPNALRSDGEEHRRYRTATLDALEKVDLGAVRRSVERIAVQRINQFIERGEADLLKDYAAPLTFEVLNEIVGCPAHIGREVAAASSALFEGVDTATVNIMFDEAFTGLAHLKKVVPGDDVTTRLLEHGAGLSDVEMVHQLVTCYSAGHEIPTNLIANTLYLMMTDPRFITTRDSSQLMTRTALLETLANEPPLANYCITYPRGPVVVENIGDQSVWLPADQPVITSMAACTTNPDVNTGDFADGRWNLAWGTGPHTCPEPAQKIAELTAHEAIDFLFDAVPDVEPNFPANQMLWRPGPFHRALAALPVKFPPAVPITYFG</sequence>
<dbReference type="SUPFAM" id="SSF48264">
    <property type="entry name" value="Cytochrome P450"/>
    <property type="match status" value="1"/>
</dbReference>
<keyword evidence="4" id="KW-0560">Oxidoreductase</keyword>
<dbReference type="GO" id="GO:0020037">
    <property type="term" value="F:heme binding"/>
    <property type="evidence" value="ECO:0007669"/>
    <property type="project" value="InterPro"/>
</dbReference>
<reference evidence="7 8" key="1">
    <citation type="journal article" date="2016" name="Antonie Van Leeuwenhoek">
        <title>Nocardia donostiensis sp. nov., isolated from human respiratory specimens.</title>
        <authorList>
            <person name="Ercibengoa M."/>
            <person name="Bell M."/>
            <person name="Marimon J.M."/>
            <person name="Humrighouse B."/>
            <person name="Klenk H.P."/>
            <person name="Potter G."/>
            <person name="Perez-Trallero E."/>
        </authorList>
    </citation>
    <scope>NUCLEOTIDE SEQUENCE [LARGE SCALE GENOMIC DNA]</scope>
    <source>
        <strain evidence="7 8">X1655</strain>
    </source>
</reference>
<evidence type="ECO:0000256" key="6">
    <source>
        <dbReference type="ARBA" id="ARBA00023033"/>
    </source>
</evidence>
<dbReference type="GO" id="GO:0016705">
    <property type="term" value="F:oxidoreductase activity, acting on paired donors, with incorporation or reduction of molecular oxygen"/>
    <property type="evidence" value="ECO:0007669"/>
    <property type="project" value="InterPro"/>
</dbReference>
<dbReference type="PANTHER" id="PTHR46696">
    <property type="entry name" value="P450, PUTATIVE (EUROFUNG)-RELATED"/>
    <property type="match status" value="1"/>
</dbReference>
<comment type="caution">
    <text evidence="7">The sequence shown here is derived from an EMBL/GenBank/DDBJ whole genome shotgun (WGS) entry which is preliminary data.</text>
</comment>
<evidence type="ECO:0000256" key="1">
    <source>
        <dbReference type="ARBA" id="ARBA00010617"/>
    </source>
</evidence>
<organism evidence="7 8">
    <name type="scientific">Nocardia donostiensis</name>
    <dbReference type="NCBI Taxonomy" id="1538463"/>
    <lineage>
        <taxon>Bacteria</taxon>
        <taxon>Bacillati</taxon>
        <taxon>Actinomycetota</taxon>
        <taxon>Actinomycetes</taxon>
        <taxon>Mycobacteriales</taxon>
        <taxon>Nocardiaceae</taxon>
        <taxon>Nocardia</taxon>
    </lineage>
</organism>
<protein>
    <submittedName>
        <fullName evidence="7">Cytochrome</fullName>
    </submittedName>
</protein>
<dbReference type="AlphaFoldDB" id="A0A1V2TKC4"/>
<dbReference type="InterPro" id="IPR002397">
    <property type="entry name" value="Cyt_P450_B"/>
</dbReference>
<dbReference type="PRINTS" id="PR00359">
    <property type="entry name" value="BP450"/>
</dbReference>
<gene>
    <name evidence="7" type="ORF">B0T46_02355</name>
</gene>
<evidence type="ECO:0000313" key="7">
    <source>
        <dbReference type="EMBL" id="ONM49977.1"/>
    </source>
</evidence>
<dbReference type="Gene3D" id="1.10.630.10">
    <property type="entry name" value="Cytochrome P450"/>
    <property type="match status" value="1"/>
</dbReference>
<proteinExistence type="inferred from homology"/>